<dbReference type="SUPFAM" id="SSF54637">
    <property type="entry name" value="Thioesterase/thiol ester dehydrase-isomerase"/>
    <property type="match status" value="1"/>
</dbReference>
<dbReference type="CDD" id="cd00586">
    <property type="entry name" value="4HBT"/>
    <property type="match status" value="1"/>
</dbReference>
<reference evidence="3 4" key="1">
    <citation type="submission" date="2016-10" db="EMBL/GenBank/DDBJ databases">
        <authorList>
            <person name="de Groot N.N."/>
        </authorList>
    </citation>
    <scope>NUCLEOTIDE SEQUENCE [LARGE SCALE GENOMIC DNA]</scope>
    <source>
        <strain evidence="3 4">CGMCC 1.10825</strain>
    </source>
</reference>
<dbReference type="STRING" id="1159016.SAMN02927937_02045"/>
<proteinExistence type="inferred from homology"/>
<evidence type="ECO:0000313" key="4">
    <source>
        <dbReference type="Proteomes" id="UP000199634"/>
    </source>
</evidence>
<evidence type="ECO:0000256" key="2">
    <source>
        <dbReference type="ARBA" id="ARBA00022801"/>
    </source>
</evidence>
<dbReference type="OrthoDB" id="9800856at2"/>
<dbReference type="RefSeq" id="WP_091100041.1">
    <property type="nucleotide sequence ID" value="NZ_FNXE01000029.1"/>
</dbReference>
<dbReference type="Gene3D" id="3.10.129.10">
    <property type="entry name" value="Hotdog Thioesterase"/>
    <property type="match status" value="1"/>
</dbReference>
<dbReference type="PIRSF" id="PIRSF003230">
    <property type="entry name" value="YbgC"/>
    <property type="match status" value="1"/>
</dbReference>
<dbReference type="PANTHER" id="PTHR31793">
    <property type="entry name" value="4-HYDROXYBENZOYL-COA THIOESTERASE FAMILY MEMBER"/>
    <property type="match status" value="1"/>
</dbReference>
<comment type="similarity">
    <text evidence="1">Belongs to the 4-hydroxybenzoyl-CoA thioesterase family.</text>
</comment>
<dbReference type="GO" id="GO:0047617">
    <property type="term" value="F:fatty acyl-CoA hydrolase activity"/>
    <property type="evidence" value="ECO:0007669"/>
    <property type="project" value="TreeGrafter"/>
</dbReference>
<name>A0A1H6LZM9_9FLAO</name>
<sequence length="148" mass="17374">MIKRKDPFKTNKTLQHTEHFKVKFNQTDALGIVWHGNYIDYFEDGREAFGRHYGISYKDVQNNGFATPIVKTESEHKKPLRYADDAYIVTTFIDSPAAKLLFEFEIFNDKDELVCYGKTTQVFTDFDGNLIITMPEFFEQWKRKVGLL</sequence>
<keyword evidence="4" id="KW-1185">Reference proteome</keyword>
<dbReference type="Pfam" id="PF13279">
    <property type="entry name" value="4HBT_2"/>
    <property type="match status" value="1"/>
</dbReference>
<dbReference type="PANTHER" id="PTHR31793:SF27">
    <property type="entry name" value="NOVEL THIOESTERASE SUPERFAMILY DOMAIN AND SAPOSIN A-TYPE DOMAIN CONTAINING PROTEIN (0610012H03RIK)"/>
    <property type="match status" value="1"/>
</dbReference>
<gene>
    <name evidence="3" type="ORF">SAMN02927937_02045</name>
</gene>
<evidence type="ECO:0000313" key="3">
    <source>
        <dbReference type="EMBL" id="SEH90567.1"/>
    </source>
</evidence>
<dbReference type="EMBL" id="FNXE01000029">
    <property type="protein sequence ID" value="SEH90567.1"/>
    <property type="molecule type" value="Genomic_DNA"/>
</dbReference>
<dbReference type="InterPro" id="IPR006684">
    <property type="entry name" value="YbgC/YbaW"/>
</dbReference>
<dbReference type="AlphaFoldDB" id="A0A1H6LZM9"/>
<dbReference type="InterPro" id="IPR050563">
    <property type="entry name" value="4-hydroxybenzoyl-CoA_TE"/>
</dbReference>
<dbReference type="Proteomes" id="UP000199634">
    <property type="component" value="Unassembled WGS sequence"/>
</dbReference>
<keyword evidence="2 3" id="KW-0378">Hydrolase</keyword>
<dbReference type="InterPro" id="IPR029069">
    <property type="entry name" value="HotDog_dom_sf"/>
</dbReference>
<accession>A0A1H6LZM9</accession>
<organism evidence="3 4">
    <name type="scientific">Paenimyroides marinum</name>
    <dbReference type="NCBI Taxonomy" id="1159016"/>
    <lineage>
        <taxon>Bacteria</taxon>
        <taxon>Pseudomonadati</taxon>
        <taxon>Bacteroidota</taxon>
        <taxon>Flavobacteriia</taxon>
        <taxon>Flavobacteriales</taxon>
        <taxon>Flavobacteriaceae</taxon>
        <taxon>Paenimyroides</taxon>
    </lineage>
</organism>
<evidence type="ECO:0000256" key="1">
    <source>
        <dbReference type="ARBA" id="ARBA00005953"/>
    </source>
</evidence>
<protein>
    <submittedName>
        <fullName evidence="3">Acyl-CoA thioester hydrolase</fullName>
    </submittedName>
</protein>